<evidence type="ECO:0000256" key="6">
    <source>
        <dbReference type="ARBA" id="ARBA00023033"/>
    </source>
</evidence>
<dbReference type="InterPro" id="IPR002397">
    <property type="entry name" value="Cyt_P450_B"/>
</dbReference>
<dbReference type="AlphaFoldDB" id="A0A2M9G029"/>
<dbReference type="EMBL" id="PHIG01000037">
    <property type="protein sequence ID" value="PJK29078.1"/>
    <property type="molecule type" value="Genomic_DNA"/>
</dbReference>
<organism evidence="9 10">
    <name type="scientific">Minwuia thermotolerans</name>
    <dbReference type="NCBI Taxonomy" id="2056226"/>
    <lineage>
        <taxon>Bacteria</taxon>
        <taxon>Pseudomonadati</taxon>
        <taxon>Pseudomonadota</taxon>
        <taxon>Alphaproteobacteria</taxon>
        <taxon>Minwuiales</taxon>
        <taxon>Minwuiaceae</taxon>
        <taxon>Minwuia</taxon>
    </lineage>
</organism>
<evidence type="ECO:0000256" key="8">
    <source>
        <dbReference type="RuleBase" id="RU000461"/>
    </source>
</evidence>
<dbReference type="GO" id="GO:0005506">
    <property type="term" value="F:iron ion binding"/>
    <property type="evidence" value="ECO:0007669"/>
    <property type="project" value="InterPro"/>
</dbReference>
<gene>
    <name evidence="9" type="ORF">CVT23_14270</name>
</gene>
<comment type="similarity">
    <text evidence="1 8">Belongs to the cytochrome P450 family.</text>
</comment>
<keyword evidence="3 8" id="KW-0479">Metal-binding</keyword>
<dbReference type="InterPro" id="IPR017972">
    <property type="entry name" value="Cyt_P450_CS"/>
</dbReference>
<name>A0A2M9G029_9PROT</name>
<dbReference type="SUPFAM" id="SSF48264">
    <property type="entry name" value="Cytochrome P450"/>
    <property type="match status" value="1"/>
</dbReference>
<dbReference type="Pfam" id="PF00067">
    <property type="entry name" value="p450"/>
    <property type="match status" value="1"/>
</dbReference>
<evidence type="ECO:0000256" key="7">
    <source>
        <dbReference type="ARBA" id="ARBA00043906"/>
    </source>
</evidence>
<dbReference type="Proteomes" id="UP000229498">
    <property type="component" value="Unassembled WGS sequence"/>
</dbReference>
<comment type="caution">
    <text evidence="9">The sequence shown here is derived from an EMBL/GenBank/DDBJ whole genome shotgun (WGS) entry which is preliminary data.</text>
</comment>
<dbReference type="RefSeq" id="WP_109794033.1">
    <property type="nucleotide sequence ID" value="NZ_PHIG01000037.1"/>
</dbReference>
<evidence type="ECO:0000256" key="4">
    <source>
        <dbReference type="ARBA" id="ARBA00023002"/>
    </source>
</evidence>
<dbReference type="Gene3D" id="1.10.630.10">
    <property type="entry name" value="Cytochrome P450"/>
    <property type="match status" value="1"/>
</dbReference>
<evidence type="ECO:0000256" key="5">
    <source>
        <dbReference type="ARBA" id="ARBA00023004"/>
    </source>
</evidence>
<reference evidence="9 10" key="1">
    <citation type="submission" date="2017-11" db="EMBL/GenBank/DDBJ databases">
        <title>Draft genome sequence of Rhizobiales bacterium SY3-13.</title>
        <authorList>
            <person name="Sun C."/>
        </authorList>
    </citation>
    <scope>NUCLEOTIDE SEQUENCE [LARGE SCALE GENOMIC DNA]</scope>
    <source>
        <strain evidence="9 10">SY3-13</strain>
    </source>
</reference>
<dbReference type="PANTHER" id="PTHR46696">
    <property type="entry name" value="P450, PUTATIVE (EUROFUNG)-RELATED"/>
    <property type="match status" value="1"/>
</dbReference>
<dbReference type="GO" id="GO:0004497">
    <property type="term" value="F:monooxygenase activity"/>
    <property type="evidence" value="ECO:0007669"/>
    <property type="project" value="UniProtKB-KW"/>
</dbReference>
<accession>A0A2M9G029</accession>
<evidence type="ECO:0000256" key="3">
    <source>
        <dbReference type="ARBA" id="ARBA00022723"/>
    </source>
</evidence>
<sequence length="407" mass="46440">MNDQSPQPSPGMFNPFSPEFLRNPYPSFHMLRSTQPTMKTPMGFWVATRYEDVASILKDRRFGKGFEQRTIQRYGEEVFRHPAYASMRHWMLVQDPPDHTRLRGLVSKAFTAKRIEGLRPQIRTLVDELLDRVEGKGAMDFIRQFAYPLPLNVICDMLGIVREDRDRFEFGGKATGRLIDPTPMSEEELQAANDSFTQWEAYFREMFGERRKNPKDDLTTVLVQAEEDGDRLSEKELVGNMILLFGAGHETTVNLLGNGMLALLSDREQFERLKAEPDLVPGAVDEMLRYDSSVQMTGRCAMEDVEVGGVTIPQGDHVLCLLGAANRDPDRFEDPDSFRIDRKDVRPMSFGGGIHHCIGAQLARVEADVAFRTILERLPDLRLDLDGEPDWRPTFTLRGLMSLPVKW</sequence>
<evidence type="ECO:0000313" key="10">
    <source>
        <dbReference type="Proteomes" id="UP000229498"/>
    </source>
</evidence>
<dbReference type="PRINTS" id="PR00359">
    <property type="entry name" value="BP450"/>
</dbReference>
<comment type="function">
    <text evidence="7">Cytochromes P450 are a group of heme-thiolate monooxygenases. They oxidize a variety of structurally unrelated compounds, including steroids, fatty acids, and xenobiotics.</text>
</comment>
<dbReference type="PANTHER" id="PTHR46696:SF1">
    <property type="entry name" value="CYTOCHROME P450 YJIB-RELATED"/>
    <property type="match status" value="1"/>
</dbReference>
<dbReference type="InterPro" id="IPR001128">
    <property type="entry name" value="Cyt_P450"/>
</dbReference>
<evidence type="ECO:0000256" key="2">
    <source>
        <dbReference type="ARBA" id="ARBA00022617"/>
    </source>
</evidence>
<dbReference type="FunFam" id="1.10.630.10:FF:000018">
    <property type="entry name" value="Cytochrome P450 monooxygenase"/>
    <property type="match status" value="1"/>
</dbReference>
<proteinExistence type="inferred from homology"/>
<dbReference type="GO" id="GO:0020037">
    <property type="term" value="F:heme binding"/>
    <property type="evidence" value="ECO:0007669"/>
    <property type="project" value="InterPro"/>
</dbReference>
<keyword evidence="2 8" id="KW-0349">Heme</keyword>
<dbReference type="OrthoDB" id="9764248at2"/>
<keyword evidence="10" id="KW-1185">Reference proteome</keyword>
<dbReference type="InterPro" id="IPR036396">
    <property type="entry name" value="Cyt_P450_sf"/>
</dbReference>
<evidence type="ECO:0000256" key="1">
    <source>
        <dbReference type="ARBA" id="ARBA00010617"/>
    </source>
</evidence>
<protein>
    <submittedName>
        <fullName evidence="9">Cytochrome P450</fullName>
    </submittedName>
</protein>
<dbReference type="PROSITE" id="PS00086">
    <property type="entry name" value="CYTOCHROME_P450"/>
    <property type="match status" value="1"/>
</dbReference>
<evidence type="ECO:0000313" key="9">
    <source>
        <dbReference type="EMBL" id="PJK29078.1"/>
    </source>
</evidence>
<dbReference type="CDD" id="cd20625">
    <property type="entry name" value="CYP164-like"/>
    <property type="match status" value="1"/>
</dbReference>
<keyword evidence="6 8" id="KW-0503">Monooxygenase</keyword>
<keyword evidence="4 8" id="KW-0560">Oxidoreductase</keyword>
<dbReference type="GO" id="GO:0016705">
    <property type="term" value="F:oxidoreductase activity, acting on paired donors, with incorporation or reduction of molecular oxygen"/>
    <property type="evidence" value="ECO:0007669"/>
    <property type="project" value="InterPro"/>
</dbReference>
<keyword evidence="5 8" id="KW-0408">Iron</keyword>